<name>A0A640KD75_LEITA</name>
<evidence type="ECO:0000313" key="3">
    <source>
        <dbReference type="Proteomes" id="UP000419144"/>
    </source>
</evidence>
<accession>A0A640KD75</accession>
<feature type="region of interest" description="Disordered" evidence="1">
    <location>
        <begin position="1"/>
        <end position="20"/>
    </location>
</feature>
<gene>
    <name evidence="2" type="ORF">LtaPh_1312951</name>
</gene>
<comment type="caution">
    <text evidence="2">The sequence shown here is derived from an EMBL/GenBank/DDBJ whole genome shotgun (WGS) entry which is preliminary data.</text>
</comment>
<feature type="region of interest" description="Disordered" evidence="1">
    <location>
        <begin position="79"/>
        <end position="108"/>
    </location>
</feature>
<protein>
    <submittedName>
        <fullName evidence="2">Unspecified product</fullName>
    </submittedName>
</protein>
<dbReference type="EMBL" id="BLBS01000017">
    <property type="protein sequence ID" value="GET86994.1"/>
    <property type="molecule type" value="Genomic_DNA"/>
</dbReference>
<keyword evidence="3" id="KW-1185">Reference proteome</keyword>
<dbReference type="Proteomes" id="UP000419144">
    <property type="component" value="Unassembled WGS sequence"/>
</dbReference>
<evidence type="ECO:0000256" key="1">
    <source>
        <dbReference type="SAM" id="MobiDB-lite"/>
    </source>
</evidence>
<sequence>MPAKHAASPTSDRVGRCGTGAGSVARALRVGTIEPSRPPMGRVTAPYYGVPGPETIGRGWGLTGAWPASPLNPPGMGVDHPLLPACQTPPLPTPLLPRSRTLKAPHRN</sequence>
<evidence type="ECO:0000313" key="2">
    <source>
        <dbReference type="EMBL" id="GET86994.1"/>
    </source>
</evidence>
<dbReference type="AlphaFoldDB" id="A0A640KD75"/>
<proteinExistence type="predicted"/>
<organism evidence="2 3">
    <name type="scientific">Leishmania tarentolae</name>
    <name type="common">Sauroleishmania tarentolae</name>
    <dbReference type="NCBI Taxonomy" id="5689"/>
    <lineage>
        <taxon>Eukaryota</taxon>
        <taxon>Discoba</taxon>
        <taxon>Euglenozoa</taxon>
        <taxon>Kinetoplastea</taxon>
        <taxon>Metakinetoplastina</taxon>
        <taxon>Trypanosomatida</taxon>
        <taxon>Trypanosomatidae</taxon>
        <taxon>Leishmaniinae</taxon>
        <taxon>Leishmania</taxon>
        <taxon>lizard Leishmania</taxon>
    </lineage>
</organism>
<dbReference type="VEuPathDB" id="TriTrypDB:LtaPh_1312951"/>
<reference evidence="2" key="1">
    <citation type="submission" date="2019-11" db="EMBL/GenBank/DDBJ databases">
        <title>Leishmania tarentolae CDS.</title>
        <authorList>
            <person name="Goto Y."/>
            <person name="Yamagishi J."/>
        </authorList>
    </citation>
    <scope>NUCLEOTIDE SEQUENCE [LARGE SCALE GENOMIC DNA]</scope>
    <source>
        <strain evidence="2">Parrot Tar II</strain>
    </source>
</reference>